<feature type="domain" description="Cyclic nucleotide-binding" evidence="1">
    <location>
        <begin position="322"/>
        <end position="397"/>
    </location>
</feature>
<evidence type="ECO:0000313" key="3">
    <source>
        <dbReference type="Proteomes" id="UP000007383"/>
    </source>
</evidence>
<dbReference type="Proteomes" id="UP000007383">
    <property type="component" value="Chromosome"/>
</dbReference>
<dbReference type="GO" id="GO:0003700">
    <property type="term" value="F:DNA-binding transcription factor activity"/>
    <property type="evidence" value="ECO:0007669"/>
    <property type="project" value="TreeGrafter"/>
</dbReference>
<dbReference type="EMBL" id="CP003282">
    <property type="protein sequence ID" value="AFG36483.1"/>
    <property type="molecule type" value="Genomic_DNA"/>
</dbReference>
<dbReference type="KEGG" id="sfc:Spiaf_0378"/>
<dbReference type="STRING" id="889378.Spiaf_0378"/>
<dbReference type="SUPFAM" id="SSF51206">
    <property type="entry name" value="cAMP-binding domain-like"/>
    <property type="match status" value="1"/>
</dbReference>
<dbReference type="Gene3D" id="2.60.120.10">
    <property type="entry name" value="Jelly Rolls"/>
    <property type="match status" value="1"/>
</dbReference>
<dbReference type="Pfam" id="PF00027">
    <property type="entry name" value="cNMP_binding"/>
    <property type="match status" value="1"/>
</dbReference>
<proteinExistence type="predicted"/>
<dbReference type="SMART" id="SM00100">
    <property type="entry name" value="cNMP"/>
    <property type="match status" value="1"/>
</dbReference>
<dbReference type="InterPro" id="IPR000595">
    <property type="entry name" value="cNMP-bd_dom"/>
</dbReference>
<dbReference type="InterPro" id="IPR050397">
    <property type="entry name" value="Env_Response_Regulators"/>
</dbReference>
<dbReference type="SUPFAM" id="SSF55874">
    <property type="entry name" value="ATPase domain of HSP90 chaperone/DNA topoisomerase II/histidine kinase"/>
    <property type="match status" value="1"/>
</dbReference>
<protein>
    <submittedName>
        <fullName evidence="2">Cyclic nucleotide-binding protein</fullName>
    </submittedName>
</protein>
<dbReference type="PANTHER" id="PTHR24567">
    <property type="entry name" value="CRP FAMILY TRANSCRIPTIONAL REGULATORY PROTEIN"/>
    <property type="match status" value="1"/>
</dbReference>
<dbReference type="GO" id="GO:0005829">
    <property type="term" value="C:cytosol"/>
    <property type="evidence" value="ECO:0007669"/>
    <property type="project" value="TreeGrafter"/>
</dbReference>
<dbReference type="InterPro" id="IPR003594">
    <property type="entry name" value="HATPase_dom"/>
</dbReference>
<accession>H9UG40</accession>
<dbReference type="Pfam" id="PF13581">
    <property type="entry name" value="HATPase_c_2"/>
    <property type="match status" value="1"/>
</dbReference>
<dbReference type="InterPro" id="IPR036890">
    <property type="entry name" value="HATPase_C_sf"/>
</dbReference>
<dbReference type="CDD" id="cd00038">
    <property type="entry name" value="CAP_ED"/>
    <property type="match status" value="1"/>
</dbReference>
<name>H9UG40_SPIAZ</name>
<dbReference type="CDD" id="cd16936">
    <property type="entry name" value="HATPase_RsbW-like"/>
    <property type="match status" value="1"/>
</dbReference>
<gene>
    <name evidence="2" type="ordered locus">Spiaf_0378</name>
</gene>
<dbReference type="PANTHER" id="PTHR24567:SF74">
    <property type="entry name" value="HTH-TYPE TRANSCRIPTIONAL REGULATOR ARCR"/>
    <property type="match status" value="1"/>
</dbReference>
<dbReference type="InterPro" id="IPR018490">
    <property type="entry name" value="cNMP-bd_dom_sf"/>
</dbReference>
<organism evidence="2 3">
    <name type="scientific">Spirochaeta africana (strain ATCC 700263 / DSM 8902 / Z-7692)</name>
    <dbReference type="NCBI Taxonomy" id="889378"/>
    <lineage>
        <taxon>Bacteria</taxon>
        <taxon>Pseudomonadati</taxon>
        <taxon>Spirochaetota</taxon>
        <taxon>Spirochaetia</taxon>
        <taxon>Spirochaetales</taxon>
        <taxon>Spirochaetaceae</taxon>
        <taxon>Spirochaeta</taxon>
    </lineage>
</organism>
<evidence type="ECO:0000259" key="1">
    <source>
        <dbReference type="PROSITE" id="PS50042"/>
    </source>
</evidence>
<dbReference type="AlphaFoldDB" id="H9UG40"/>
<sequence>MVALISGQFDVMDRITDAFGEEPGVSIRVLSDVDAVTAYLNFEFPEIVVIDCTDDSIPLQELLDIVRADSWLHSFGIIGLFDRSRTNEEELLNQLSSINLLAVYDYSRAVQQLPAAIGIIRENRQLIFQHDLSRKLVRHLSASFIIPNDPLLVPVYAGLATVCLAQHGLIGSDNRVQLQIVLTELLLNAIEHGNCEITMEEKSQHLTSGGSIVELVEEKCLVPAVAERRVFFQWETHEGFTRFRIKDEGRGFDVEKYRDKLMQRGIDALNGRGILMARQLASRLAYNKKGNKVLLEFPHSAGNLSSAPSGFANEELITVSRGDVIFREGESDDYLYYIISGTYVVYHDGEKVGVMTPADIFMGEMAFLLNYTRNATVITERAGRLIRIPRERFVRIIRQHPHYGLFLAKLLARKLANANRIHAEASASLSFPNRG</sequence>
<dbReference type="HOGENOM" id="CLU_640823_0_0_12"/>
<dbReference type="eggNOG" id="COG2172">
    <property type="taxonomic scope" value="Bacteria"/>
</dbReference>
<dbReference type="PROSITE" id="PS50042">
    <property type="entry name" value="CNMP_BINDING_3"/>
    <property type="match status" value="1"/>
</dbReference>
<reference evidence="3" key="1">
    <citation type="journal article" date="2013" name="Stand. Genomic Sci.">
        <title>Complete genome sequence of the halophilic bacterium Spirochaeta africana type strain (Z-7692(T)) from the alkaline Lake Magadi in the East African Rift.</title>
        <authorList>
            <person name="Liolos K."/>
            <person name="Abt B."/>
            <person name="Scheuner C."/>
            <person name="Teshima H."/>
            <person name="Held B."/>
            <person name="Lapidus A."/>
            <person name="Nolan M."/>
            <person name="Lucas S."/>
            <person name="Deshpande S."/>
            <person name="Cheng J.F."/>
            <person name="Tapia R."/>
            <person name="Goodwin L.A."/>
            <person name="Pitluck S."/>
            <person name="Pagani I."/>
            <person name="Ivanova N."/>
            <person name="Mavromatis K."/>
            <person name="Mikhailova N."/>
            <person name="Huntemann M."/>
            <person name="Pati A."/>
            <person name="Chen A."/>
            <person name="Palaniappan K."/>
            <person name="Land M."/>
            <person name="Rohde M."/>
            <person name="Tindall B.J."/>
            <person name="Detter J.C."/>
            <person name="Goker M."/>
            <person name="Bristow J."/>
            <person name="Eisen J.A."/>
            <person name="Markowitz V."/>
            <person name="Hugenholtz P."/>
            <person name="Woyke T."/>
            <person name="Klenk H.P."/>
            <person name="Kyrpides N.C."/>
        </authorList>
    </citation>
    <scope>NUCLEOTIDE SEQUENCE</scope>
    <source>
        <strain evidence="3">ATCC 700263 / DSM 8902 / Z-7692</strain>
    </source>
</reference>
<dbReference type="Gene3D" id="3.30.565.10">
    <property type="entry name" value="Histidine kinase-like ATPase, C-terminal domain"/>
    <property type="match status" value="1"/>
</dbReference>
<dbReference type="eggNOG" id="COG0664">
    <property type="taxonomic scope" value="Bacteria"/>
</dbReference>
<dbReference type="PATRIC" id="fig|889378.3.peg.382"/>
<dbReference type="RefSeq" id="WP_014454481.1">
    <property type="nucleotide sequence ID" value="NC_017098.1"/>
</dbReference>
<keyword evidence="3" id="KW-1185">Reference proteome</keyword>
<evidence type="ECO:0000313" key="2">
    <source>
        <dbReference type="EMBL" id="AFG36483.1"/>
    </source>
</evidence>
<dbReference type="InterPro" id="IPR014710">
    <property type="entry name" value="RmlC-like_jellyroll"/>
</dbReference>